<evidence type="ECO:0000313" key="6">
    <source>
        <dbReference type="Proteomes" id="UP000603865"/>
    </source>
</evidence>
<keyword evidence="1" id="KW-0805">Transcription regulation</keyword>
<dbReference type="PANTHER" id="PTHR46796:SF15">
    <property type="entry name" value="BLL1074 PROTEIN"/>
    <property type="match status" value="1"/>
</dbReference>
<dbReference type="InterPro" id="IPR009057">
    <property type="entry name" value="Homeodomain-like_sf"/>
</dbReference>
<dbReference type="InterPro" id="IPR046532">
    <property type="entry name" value="DUF6597"/>
</dbReference>
<dbReference type="Proteomes" id="UP000603865">
    <property type="component" value="Unassembled WGS sequence"/>
</dbReference>
<dbReference type="InterPro" id="IPR050204">
    <property type="entry name" value="AraC_XylS_family_regulators"/>
</dbReference>
<reference evidence="5" key="1">
    <citation type="journal article" date="2014" name="Int. J. Syst. Evol. Microbiol.">
        <title>Complete genome sequence of Corynebacterium casei LMG S-19264T (=DSM 44701T), isolated from a smear-ripened cheese.</title>
        <authorList>
            <consortium name="US DOE Joint Genome Institute (JGI-PGF)"/>
            <person name="Walter F."/>
            <person name="Albersmeier A."/>
            <person name="Kalinowski J."/>
            <person name="Ruckert C."/>
        </authorList>
    </citation>
    <scope>NUCLEOTIDE SEQUENCE</scope>
    <source>
        <strain evidence="5">JCM 31311</strain>
    </source>
</reference>
<dbReference type="GO" id="GO:0043565">
    <property type="term" value="F:sequence-specific DNA binding"/>
    <property type="evidence" value="ECO:0007669"/>
    <property type="project" value="InterPro"/>
</dbReference>
<evidence type="ECO:0000313" key="5">
    <source>
        <dbReference type="EMBL" id="GGR35916.1"/>
    </source>
</evidence>
<proteinExistence type="predicted"/>
<organism evidence="5 6">
    <name type="scientific">Deinococcus ruber</name>
    <dbReference type="NCBI Taxonomy" id="1848197"/>
    <lineage>
        <taxon>Bacteria</taxon>
        <taxon>Thermotogati</taxon>
        <taxon>Deinococcota</taxon>
        <taxon>Deinococci</taxon>
        <taxon>Deinococcales</taxon>
        <taxon>Deinococcaceae</taxon>
        <taxon>Deinococcus</taxon>
    </lineage>
</organism>
<name>A0A918KVW5_9DEIO</name>
<feature type="domain" description="HTH araC/xylS-type" evidence="4">
    <location>
        <begin position="182"/>
        <end position="266"/>
    </location>
</feature>
<dbReference type="Pfam" id="PF20240">
    <property type="entry name" value="DUF6597"/>
    <property type="match status" value="1"/>
</dbReference>
<sequence>MARRLLLPSPALRPLVQAYYLLDDDRPQAEQYVFLPEQLAHLTFSSSRTWTLGAGGLLTPVPKATLEGLVTVPAHLYLEGPLRTLRAELYPWAARQLFGWRYPDPPLDLLAGAAGRQATGTAHAISAALTARDDETAVGILESWLLALATGQQGAGQAGREWTAGAGVQAAVQLYHSGGLQRVAELAGELDVSARTLERQFIQEVGIGAKTLARLIRFETAHNALTHDPQTPLAALALDLGFFDQAHLTREFRTLGGMTPGSFVRQIEARQPAGEWLDFQQENPRVLLPQLPH</sequence>
<dbReference type="RefSeq" id="WP_189093462.1">
    <property type="nucleotide sequence ID" value="NZ_BMQL01000070.1"/>
</dbReference>
<evidence type="ECO:0000256" key="3">
    <source>
        <dbReference type="ARBA" id="ARBA00023163"/>
    </source>
</evidence>
<dbReference type="SUPFAM" id="SSF46689">
    <property type="entry name" value="Homeodomain-like"/>
    <property type="match status" value="1"/>
</dbReference>
<accession>A0A918KVW5</accession>
<keyword evidence="2" id="KW-0238">DNA-binding</keyword>
<protein>
    <recommendedName>
        <fullName evidence="4">HTH araC/xylS-type domain-containing protein</fullName>
    </recommendedName>
</protein>
<dbReference type="PROSITE" id="PS01124">
    <property type="entry name" value="HTH_ARAC_FAMILY_2"/>
    <property type="match status" value="1"/>
</dbReference>
<evidence type="ECO:0000259" key="4">
    <source>
        <dbReference type="PROSITE" id="PS01124"/>
    </source>
</evidence>
<keyword evidence="6" id="KW-1185">Reference proteome</keyword>
<gene>
    <name evidence="5" type="ORF">GCM10008957_52160</name>
</gene>
<dbReference type="EMBL" id="BMQL01000070">
    <property type="protein sequence ID" value="GGR35916.1"/>
    <property type="molecule type" value="Genomic_DNA"/>
</dbReference>
<dbReference type="PANTHER" id="PTHR46796">
    <property type="entry name" value="HTH-TYPE TRANSCRIPTIONAL ACTIVATOR RHAS-RELATED"/>
    <property type="match status" value="1"/>
</dbReference>
<reference evidence="5" key="2">
    <citation type="submission" date="2020-09" db="EMBL/GenBank/DDBJ databases">
        <authorList>
            <person name="Sun Q."/>
            <person name="Ohkuma M."/>
        </authorList>
    </citation>
    <scope>NUCLEOTIDE SEQUENCE</scope>
    <source>
        <strain evidence="5">JCM 31311</strain>
    </source>
</reference>
<dbReference type="SMART" id="SM00342">
    <property type="entry name" value="HTH_ARAC"/>
    <property type="match status" value="1"/>
</dbReference>
<dbReference type="AlphaFoldDB" id="A0A918KVW5"/>
<comment type="caution">
    <text evidence="5">The sequence shown here is derived from an EMBL/GenBank/DDBJ whole genome shotgun (WGS) entry which is preliminary data.</text>
</comment>
<dbReference type="Gene3D" id="1.10.10.60">
    <property type="entry name" value="Homeodomain-like"/>
    <property type="match status" value="1"/>
</dbReference>
<dbReference type="InterPro" id="IPR018060">
    <property type="entry name" value="HTH_AraC"/>
</dbReference>
<evidence type="ECO:0000256" key="2">
    <source>
        <dbReference type="ARBA" id="ARBA00023125"/>
    </source>
</evidence>
<keyword evidence="3" id="KW-0804">Transcription</keyword>
<dbReference type="Pfam" id="PF12833">
    <property type="entry name" value="HTH_18"/>
    <property type="match status" value="1"/>
</dbReference>
<evidence type="ECO:0000256" key="1">
    <source>
        <dbReference type="ARBA" id="ARBA00023015"/>
    </source>
</evidence>
<dbReference type="GO" id="GO:0003700">
    <property type="term" value="F:DNA-binding transcription factor activity"/>
    <property type="evidence" value="ECO:0007669"/>
    <property type="project" value="InterPro"/>
</dbReference>